<name>A0A6P6DL60_OCTDE</name>
<evidence type="ECO:0000256" key="1">
    <source>
        <dbReference type="SAM" id="MobiDB-lite"/>
    </source>
</evidence>
<evidence type="ECO:0000313" key="3">
    <source>
        <dbReference type="RefSeq" id="XP_023560716.1"/>
    </source>
</evidence>
<dbReference type="RefSeq" id="XP_023560716.1">
    <property type="nucleotide sequence ID" value="XM_023704948.1"/>
</dbReference>
<protein>
    <submittedName>
        <fullName evidence="3">Uncharacterized protein</fullName>
    </submittedName>
</protein>
<gene>
    <name evidence="3" type="primary">CUNH10orf113</name>
</gene>
<proteinExistence type="predicted"/>
<dbReference type="GeneID" id="111813638"/>
<sequence>MSQCDADVNHLDSVGRCKAALLPGHWAGRWQLTKGPRPPRELTGVTRRPQSRPRLARWLQRQPQSLKAGNWSLSILAVPGTGPEGWAKSLGLSLGPEGIPRGRPGFQFQAVKFSTSKEELKMTSWSV</sequence>
<reference evidence="3" key="1">
    <citation type="submission" date="2025-08" db="UniProtKB">
        <authorList>
            <consortium name="RefSeq"/>
        </authorList>
    </citation>
    <scope>IDENTIFICATION</scope>
</reference>
<feature type="region of interest" description="Disordered" evidence="1">
    <location>
        <begin position="30"/>
        <end position="53"/>
    </location>
</feature>
<dbReference type="OrthoDB" id="9632666at2759"/>
<dbReference type="InParanoid" id="A0A6P6DL60"/>
<dbReference type="CTD" id="102897648"/>
<dbReference type="Pfam" id="PF17705">
    <property type="entry name" value="DUF5551"/>
    <property type="match status" value="1"/>
</dbReference>
<dbReference type="InterPro" id="IPR040874">
    <property type="entry name" value="DUF5551"/>
</dbReference>
<organism evidence="2 3">
    <name type="scientific">Octodon degus</name>
    <name type="common">Degu</name>
    <name type="synonym">Sciurus degus</name>
    <dbReference type="NCBI Taxonomy" id="10160"/>
    <lineage>
        <taxon>Eukaryota</taxon>
        <taxon>Metazoa</taxon>
        <taxon>Chordata</taxon>
        <taxon>Craniata</taxon>
        <taxon>Vertebrata</taxon>
        <taxon>Euteleostomi</taxon>
        <taxon>Mammalia</taxon>
        <taxon>Eutheria</taxon>
        <taxon>Euarchontoglires</taxon>
        <taxon>Glires</taxon>
        <taxon>Rodentia</taxon>
        <taxon>Hystricomorpha</taxon>
        <taxon>Octodontidae</taxon>
        <taxon>Octodon</taxon>
    </lineage>
</organism>
<dbReference type="Proteomes" id="UP000515203">
    <property type="component" value="Unplaced"/>
</dbReference>
<accession>A0A6P6DL60</accession>
<dbReference type="AlphaFoldDB" id="A0A6P6DL60"/>
<keyword evidence="2" id="KW-1185">Reference proteome</keyword>
<evidence type="ECO:0000313" key="2">
    <source>
        <dbReference type="Proteomes" id="UP000515203"/>
    </source>
</evidence>